<accession>A0A6P7STT4</accession>
<keyword evidence="8" id="KW-1185">Reference proteome</keyword>
<evidence type="ECO:0000313" key="8">
    <source>
        <dbReference type="Proteomes" id="UP000515154"/>
    </source>
</evidence>
<gene>
    <name evidence="9 10" type="primary">LOC115216478</name>
</gene>
<keyword evidence="3 6" id="KW-0378">Hydrolase</keyword>
<sequence length="583" mass="66026">MEELKYILIISLFKIYAHAQDPIIDTTTGKINGSTISVQNFDLDVFLGIPFAKPPVGNLRFKRPEEIERWSGIKETKKYASSCEQPITDNSNDTADVDLWESNLSEDCLYLNIWAPTEARKTRSNLTTMIWIYGGGFISGSSAKDVLDGRWLAVSQNIIVASINYRLGPFGFLSLNDERAPGNMGLLDQNLAIKWIRDNIASFGGDPDKLTLFGQSAGAISVGMHVISPKSRNLFRNAIMMSGTPNTNNVFKTKEENIDRAKEMAAFLKCPTENDERMLNCFLKADAKNITVGQYQNFNELRGIPFSPIIDNYFLQKSPNEVLQSKTIKKDVLIGFVKNEGTFMLLLTNPQYFTPNGIAPINKSIAHKLMKNYLGAELSPAQLDSIFYVYGSHVYTSETEKYAYILDQVLGDIMFKCPGINFARVFSNHSNLYMYSFEFLSNSAPWPEGKGVSHSNDIYYVFSHEIFAKNYSSEDKYVSEMMSSYFANFSKSGNPNNGDCSDCSNDPWPKFTLENQKYLVIDKKPNMKTREISTYNSCDFWSDLFLRLKKRTCPVPSGSRNIWTFQGRLMTFFTPILLSLILF</sequence>
<evidence type="ECO:0000313" key="10">
    <source>
        <dbReference type="RefSeq" id="XP_036362594.1"/>
    </source>
</evidence>
<evidence type="ECO:0000256" key="5">
    <source>
        <dbReference type="PIRSR" id="PIRSR600997-1"/>
    </source>
</evidence>
<keyword evidence="2" id="KW-0719">Serine esterase</keyword>
<dbReference type="InterPro" id="IPR000997">
    <property type="entry name" value="Cholinesterase"/>
</dbReference>
<dbReference type="PANTHER" id="PTHR43918">
    <property type="entry name" value="ACETYLCHOLINESTERASE"/>
    <property type="match status" value="1"/>
</dbReference>
<dbReference type="GO" id="GO:0004104">
    <property type="term" value="F:cholinesterase activity"/>
    <property type="evidence" value="ECO:0007669"/>
    <property type="project" value="InterPro"/>
</dbReference>
<proteinExistence type="inferred from homology"/>
<evidence type="ECO:0000256" key="3">
    <source>
        <dbReference type="ARBA" id="ARBA00022801"/>
    </source>
</evidence>
<dbReference type="Proteomes" id="UP000515154">
    <property type="component" value="Linkage group LG10"/>
</dbReference>
<evidence type="ECO:0000256" key="2">
    <source>
        <dbReference type="ARBA" id="ARBA00022487"/>
    </source>
</evidence>
<dbReference type="InterPro" id="IPR002018">
    <property type="entry name" value="CarbesteraseB"/>
</dbReference>
<keyword evidence="4" id="KW-1015">Disulfide bond</keyword>
<dbReference type="PROSITE" id="PS00122">
    <property type="entry name" value="CARBOXYLESTERASE_B_1"/>
    <property type="match status" value="1"/>
</dbReference>
<evidence type="ECO:0000256" key="4">
    <source>
        <dbReference type="ARBA" id="ARBA00023157"/>
    </source>
</evidence>
<dbReference type="InterPro" id="IPR050654">
    <property type="entry name" value="AChE-related_enzymes"/>
</dbReference>
<evidence type="ECO:0000256" key="1">
    <source>
        <dbReference type="ARBA" id="ARBA00005964"/>
    </source>
</evidence>
<protein>
    <recommendedName>
        <fullName evidence="6">Carboxylic ester hydrolase</fullName>
        <ecNumber evidence="6">3.1.1.-</ecNumber>
    </recommendedName>
</protein>
<reference evidence="9 10" key="1">
    <citation type="submission" date="2025-08" db="UniProtKB">
        <authorList>
            <consortium name="RefSeq"/>
        </authorList>
    </citation>
    <scope>IDENTIFICATION</scope>
</reference>
<dbReference type="PROSITE" id="PS00941">
    <property type="entry name" value="CARBOXYLESTERASE_B_2"/>
    <property type="match status" value="1"/>
</dbReference>
<dbReference type="InterPro" id="IPR019826">
    <property type="entry name" value="Carboxylesterase_B_AS"/>
</dbReference>
<feature type="active site" description="Acyl-ester intermediate" evidence="5">
    <location>
        <position position="216"/>
    </location>
</feature>
<comment type="similarity">
    <text evidence="1 6">Belongs to the type-B carboxylesterase/lipase family.</text>
</comment>
<dbReference type="EC" id="3.1.1.-" evidence="6"/>
<dbReference type="PRINTS" id="PR00878">
    <property type="entry name" value="CHOLNESTRASE"/>
</dbReference>
<dbReference type="KEGG" id="osn:115216478"/>
<dbReference type="Gene3D" id="3.40.50.1820">
    <property type="entry name" value="alpha/beta hydrolase"/>
    <property type="match status" value="1"/>
</dbReference>
<dbReference type="RefSeq" id="XP_029641705.1">
    <property type="nucleotide sequence ID" value="XM_029785845.2"/>
</dbReference>
<dbReference type="AlphaFoldDB" id="A0A6P7STT4"/>
<evidence type="ECO:0000313" key="9">
    <source>
        <dbReference type="RefSeq" id="XP_029641705.1"/>
    </source>
</evidence>
<dbReference type="Pfam" id="PF00135">
    <property type="entry name" value="COesterase"/>
    <property type="match status" value="1"/>
</dbReference>
<organism evidence="8 9">
    <name type="scientific">Octopus sinensis</name>
    <name type="common">East Asian common octopus</name>
    <dbReference type="NCBI Taxonomy" id="2607531"/>
    <lineage>
        <taxon>Eukaryota</taxon>
        <taxon>Metazoa</taxon>
        <taxon>Spiralia</taxon>
        <taxon>Lophotrochozoa</taxon>
        <taxon>Mollusca</taxon>
        <taxon>Cephalopoda</taxon>
        <taxon>Coleoidea</taxon>
        <taxon>Octopodiformes</taxon>
        <taxon>Octopoda</taxon>
        <taxon>Incirrata</taxon>
        <taxon>Octopodidae</taxon>
        <taxon>Octopus</taxon>
    </lineage>
</organism>
<dbReference type="FunFam" id="3.40.50.1820:FF:000029">
    <property type="entry name" value="Acetylcholinesterase"/>
    <property type="match status" value="1"/>
</dbReference>
<dbReference type="RefSeq" id="XP_036362594.1">
    <property type="nucleotide sequence ID" value="XM_036506701.1"/>
</dbReference>
<evidence type="ECO:0000256" key="6">
    <source>
        <dbReference type="RuleBase" id="RU361235"/>
    </source>
</evidence>
<feature type="domain" description="Carboxylesterase type B" evidence="7">
    <location>
        <begin position="20"/>
        <end position="541"/>
    </location>
</feature>
<feature type="active site" description="Charge relay system" evidence="5">
    <location>
        <position position="454"/>
    </location>
</feature>
<dbReference type="PANTHER" id="PTHR43918:SF4">
    <property type="entry name" value="CARBOXYLIC ESTER HYDROLASE"/>
    <property type="match status" value="1"/>
</dbReference>
<feature type="active site" description="Charge relay system" evidence="5">
    <location>
        <position position="340"/>
    </location>
</feature>
<dbReference type="SUPFAM" id="SSF53474">
    <property type="entry name" value="alpha/beta-Hydrolases"/>
    <property type="match status" value="1"/>
</dbReference>
<evidence type="ECO:0000259" key="7">
    <source>
        <dbReference type="Pfam" id="PF00135"/>
    </source>
</evidence>
<name>A0A6P7STT4_9MOLL</name>
<dbReference type="InterPro" id="IPR019819">
    <property type="entry name" value="Carboxylesterase_B_CS"/>
</dbReference>
<dbReference type="InterPro" id="IPR029058">
    <property type="entry name" value="AB_hydrolase_fold"/>
</dbReference>